<comment type="subcellular location">
    <subcellularLocation>
        <location evidence="1 5">Nucleus</location>
    </subcellularLocation>
</comment>
<feature type="domain" description="BHLH" evidence="8">
    <location>
        <begin position="251"/>
        <end position="300"/>
    </location>
</feature>
<reference evidence="9 10" key="1">
    <citation type="submission" date="2024-04" db="EMBL/GenBank/DDBJ databases">
        <title>Genome assembly C_amara_ONT_v2.</title>
        <authorList>
            <person name="Yant L."/>
            <person name="Moore C."/>
            <person name="Slenker M."/>
        </authorList>
    </citation>
    <scope>NUCLEOTIDE SEQUENCE [LARGE SCALE GENOMIC DNA]</scope>
    <source>
        <tissue evidence="9">Leaf</tissue>
    </source>
</reference>
<evidence type="ECO:0000313" key="9">
    <source>
        <dbReference type="EMBL" id="KAL1200463.1"/>
    </source>
</evidence>
<comment type="caution">
    <text evidence="9">The sequence shown here is derived from an EMBL/GenBank/DDBJ whole genome shotgun (WGS) entry which is preliminary data.</text>
</comment>
<evidence type="ECO:0000256" key="7">
    <source>
        <dbReference type="SAM" id="MobiDB-lite"/>
    </source>
</evidence>
<sequence>MNSCSNAENSTVESLMSSSDLSELWLSGTVQKQLQAVLDGSHKGWIYAIYWQPSFNNSGDSVVVWGDGFYKGEENKKRPRKTTSSFAEQEHRNKVMCELNSIFSGVTVPVDYDEVVTDIEWFYLKSMTRSFERGSGLVGKAFYTSNTVWVSGSDQIRGSGCERAKEGGDLGIQTIACVRLANGVVELGSMEWIPQSSDLVNNIQILFGLNTGQEESNGIDNNTELNETSNNSFSDTVVPKKRGRKPAKRRLEPINHVQAERQRRENLNQRFYALRAVVPNVSKMDKGSLLSDAITYINELKTKVDKAEFEKNEIQIQLKELKKELAGQKANGGFPSSKEVMEIEVKVIGWYAMVRVESSKRNHPGARLMKALMDLDLEVEHVSMSVVNHLMIQQATVKMSFRVYTEHHLRTMLISKIN</sequence>
<evidence type="ECO:0000256" key="5">
    <source>
        <dbReference type="RuleBase" id="RU369104"/>
    </source>
</evidence>
<dbReference type="PROSITE" id="PS50888">
    <property type="entry name" value="BHLH"/>
    <property type="match status" value="1"/>
</dbReference>
<dbReference type="SMART" id="SM00353">
    <property type="entry name" value="HLH"/>
    <property type="match status" value="1"/>
</dbReference>
<name>A0ABD1A0Q9_CARAN</name>
<accession>A0ABD1A0Q9</accession>
<evidence type="ECO:0000313" key="10">
    <source>
        <dbReference type="Proteomes" id="UP001558713"/>
    </source>
</evidence>
<dbReference type="Pfam" id="PF00010">
    <property type="entry name" value="HLH"/>
    <property type="match status" value="1"/>
</dbReference>
<dbReference type="InterPro" id="IPR045084">
    <property type="entry name" value="AIB/MYC-like"/>
</dbReference>
<keyword evidence="6" id="KW-0175">Coiled coil</keyword>
<protein>
    <recommendedName>
        <fullName evidence="5">Transcription factor</fullName>
        <shortName evidence="5">bHLH transcription factor</shortName>
    </recommendedName>
    <alternativeName>
        <fullName evidence="5">Basic helix-loop-helix protein</fullName>
    </alternativeName>
</protein>
<dbReference type="CDD" id="cd11449">
    <property type="entry name" value="bHLH_AtAIB_like"/>
    <property type="match status" value="1"/>
</dbReference>
<feature type="region of interest" description="Disordered" evidence="7">
    <location>
        <begin position="221"/>
        <end position="246"/>
    </location>
</feature>
<feature type="coiled-coil region" evidence="6">
    <location>
        <begin position="297"/>
        <end position="331"/>
    </location>
</feature>
<evidence type="ECO:0000259" key="8">
    <source>
        <dbReference type="PROSITE" id="PS50888"/>
    </source>
</evidence>
<dbReference type="GO" id="GO:0006355">
    <property type="term" value="P:regulation of DNA-templated transcription"/>
    <property type="evidence" value="ECO:0007669"/>
    <property type="project" value="UniProtKB-ARBA"/>
</dbReference>
<dbReference type="EMBL" id="JBANAX010000619">
    <property type="protein sequence ID" value="KAL1200463.1"/>
    <property type="molecule type" value="Genomic_DNA"/>
</dbReference>
<keyword evidence="2 5" id="KW-0805">Transcription regulation</keyword>
<keyword evidence="3 5" id="KW-0804">Transcription</keyword>
<dbReference type="AlphaFoldDB" id="A0ABD1A0Q9"/>
<dbReference type="GO" id="GO:0005634">
    <property type="term" value="C:nucleus"/>
    <property type="evidence" value="ECO:0007669"/>
    <property type="project" value="UniProtKB-SubCell"/>
</dbReference>
<evidence type="ECO:0000256" key="6">
    <source>
        <dbReference type="SAM" id="Coils"/>
    </source>
</evidence>
<feature type="compositionally biased region" description="Low complexity" evidence="7">
    <location>
        <begin position="221"/>
        <end position="232"/>
    </location>
</feature>
<evidence type="ECO:0000256" key="4">
    <source>
        <dbReference type="ARBA" id="ARBA00023242"/>
    </source>
</evidence>
<keyword evidence="10" id="KW-1185">Reference proteome</keyword>
<dbReference type="Proteomes" id="UP001558713">
    <property type="component" value="Unassembled WGS sequence"/>
</dbReference>
<dbReference type="Pfam" id="PF14215">
    <property type="entry name" value="bHLH-MYC_N"/>
    <property type="match status" value="1"/>
</dbReference>
<dbReference type="PANTHER" id="PTHR11514">
    <property type="entry name" value="MYC"/>
    <property type="match status" value="1"/>
</dbReference>
<gene>
    <name evidence="9" type="ORF">V5N11_034134</name>
</gene>
<dbReference type="InterPro" id="IPR011598">
    <property type="entry name" value="bHLH_dom"/>
</dbReference>
<dbReference type="Gene3D" id="4.10.280.10">
    <property type="entry name" value="Helix-loop-helix DNA-binding domain"/>
    <property type="match status" value="1"/>
</dbReference>
<organism evidence="9 10">
    <name type="scientific">Cardamine amara subsp. amara</name>
    <dbReference type="NCBI Taxonomy" id="228776"/>
    <lineage>
        <taxon>Eukaryota</taxon>
        <taxon>Viridiplantae</taxon>
        <taxon>Streptophyta</taxon>
        <taxon>Embryophyta</taxon>
        <taxon>Tracheophyta</taxon>
        <taxon>Spermatophyta</taxon>
        <taxon>Magnoliopsida</taxon>
        <taxon>eudicotyledons</taxon>
        <taxon>Gunneridae</taxon>
        <taxon>Pentapetalae</taxon>
        <taxon>rosids</taxon>
        <taxon>malvids</taxon>
        <taxon>Brassicales</taxon>
        <taxon>Brassicaceae</taxon>
        <taxon>Cardamineae</taxon>
        <taxon>Cardamine</taxon>
    </lineage>
</organism>
<evidence type="ECO:0000256" key="2">
    <source>
        <dbReference type="ARBA" id="ARBA00023015"/>
    </source>
</evidence>
<keyword evidence="4 5" id="KW-0539">Nucleus</keyword>
<dbReference type="SUPFAM" id="SSF47459">
    <property type="entry name" value="HLH, helix-loop-helix DNA-binding domain"/>
    <property type="match status" value="1"/>
</dbReference>
<dbReference type="PANTHER" id="PTHR11514:SF43">
    <property type="entry name" value="TRANSCRIPTION FACTOR MYC2"/>
    <property type="match status" value="1"/>
</dbReference>
<evidence type="ECO:0000256" key="3">
    <source>
        <dbReference type="ARBA" id="ARBA00023163"/>
    </source>
</evidence>
<dbReference type="InterPro" id="IPR025610">
    <property type="entry name" value="MYC/MYB_N"/>
</dbReference>
<dbReference type="InterPro" id="IPR036638">
    <property type="entry name" value="HLH_DNA-bd_sf"/>
</dbReference>
<evidence type="ECO:0000256" key="1">
    <source>
        <dbReference type="ARBA" id="ARBA00004123"/>
    </source>
</evidence>
<proteinExistence type="predicted"/>